<protein>
    <submittedName>
        <fullName evidence="3">Uncharacterized protein</fullName>
    </submittedName>
</protein>
<sequence>MSLCFRSLPFRAFIDRELVVLPEFIPYLVLRICLHQEVRGWKALNARIEEYDDSPIELWDRTQGMARRVTWQKEITEVIYGSRSERTRLEMVLKEIDDAIELAKSKQNNASVDEARQELELVRTILERAQEELVVDEQSYFERMEKPMTRKASDPPQLERREPGEKEAEEKQAPGELEEKSEAHSEEQEQVTRQEERRKIAQIPDRELEKWGMLHIFY</sequence>
<dbReference type="Proteomes" id="UP000271162">
    <property type="component" value="Unassembled WGS sequence"/>
</dbReference>
<name>A0A3P7A600_NIPBR</name>
<accession>A0A3P7A600</accession>
<organism evidence="3 4">
    <name type="scientific">Nippostrongylus brasiliensis</name>
    <name type="common">Rat hookworm</name>
    <dbReference type="NCBI Taxonomy" id="27835"/>
    <lineage>
        <taxon>Eukaryota</taxon>
        <taxon>Metazoa</taxon>
        <taxon>Ecdysozoa</taxon>
        <taxon>Nematoda</taxon>
        <taxon>Chromadorea</taxon>
        <taxon>Rhabditida</taxon>
        <taxon>Rhabditina</taxon>
        <taxon>Rhabditomorpha</taxon>
        <taxon>Strongyloidea</taxon>
        <taxon>Heligmosomidae</taxon>
        <taxon>Nippostrongylus</taxon>
    </lineage>
</organism>
<evidence type="ECO:0000313" key="4">
    <source>
        <dbReference type="Proteomes" id="UP000271162"/>
    </source>
</evidence>
<gene>
    <name evidence="3" type="ORF">NBR_LOCUS1492</name>
</gene>
<feature type="region of interest" description="Disordered" evidence="2">
    <location>
        <begin position="145"/>
        <end position="204"/>
    </location>
</feature>
<evidence type="ECO:0000256" key="1">
    <source>
        <dbReference type="SAM" id="Coils"/>
    </source>
</evidence>
<evidence type="ECO:0000313" key="3">
    <source>
        <dbReference type="EMBL" id="VDL64978.1"/>
    </source>
</evidence>
<dbReference type="AlphaFoldDB" id="A0A3P7A600"/>
<keyword evidence="1" id="KW-0175">Coiled coil</keyword>
<evidence type="ECO:0000256" key="2">
    <source>
        <dbReference type="SAM" id="MobiDB-lite"/>
    </source>
</evidence>
<keyword evidence="4" id="KW-1185">Reference proteome</keyword>
<reference evidence="3 4" key="1">
    <citation type="submission" date="2018-11" db="EMBL/GenBank/DDBJ databases">
        <authorList>
            <consortium name="Pathogen Informatics"/>
        </authorList>
    </citation>
    <scope>NUCLEOTIDE SEQUENCE [LARGE SCALE GENOMIC DNA]</scope>
</reference>
<dbReference type="EMBL" id="UYSL01001219">
    <property type="protein sequence ID" value="VDL64978.1"/>
    <property type="molecule type" value="Genomic_DNA"/>
</dbReference>
<proteinExistence type="predicted"/>
<feature type="coiled-coil region" evidence="1">
    <location>
        <begin position="89"/>
        <end position="132"/>
    </location>
</feature>